<name>A0A9P3GDH6_9APHY</name>
<evidence type="ECO:0000256" key="1">
    <source>
        <dbReference type="ARBA" id="ARBA00022722"/>
    </source>
</evidence>
<proteinExistence type="predicted"/>
<dbReference type="InterPro" id="IPR027521">
    <property type="entry name" value="Usb1"/>
</dbReference>
<dbReference type="EMBL" id="BPQB01000023">
    <property type="protein sequence ID" value="GJE91815.1"/>
    <property type="molecule type" value="Genomic_DNA"/>
</dbReference>
<feature type="region of interest" description="Disordered" evidence="7">
    <location>
        <begin position="216"/>
        <end position="248"/>
    </location>
</feature>
<keyword evidence="9" id="KW-1185">Reference proteome</keyword>
<evidence type="ECO:0000256" key="2">
    <source>
        <dbReference type="ARBA" id="ARBA00022801"/>
    </source>
</evidence>
<dbReference type="PANTHER" id="PTHR13522">
    <property type="entry name" value="U6 SNRNA PHOSPHODIESTERASE 1"/>
    <property type="match status" value="1"/>
</dbReference>
<dbReference type="GO" id="GO:0000175">
    <property type="term" value="F:3'-5'-RNA exonuclease activity"/>
    <property type="evidence" value="ECO:0007669"/>
    <property type="project" value="TreeGrafter"/>
</dbReference>
<feature type="region of interest" description="Disordered" evidence="7">
    <location>
        <begin position="1"/>
        <end position="26"/>
    </location>
</feature>
<dbReference type="GO" id="GO:0034477">
    <property type="term" value="P:U6 snRNA 3'-end processing"/>
    <property type="evidence" value="ECO:0007669"/>
    <property type="project" value="InterPro"/>
</dbReference>
<dbReference type="GO" id="GO:0016829">
    <property type="term" value="F:lyase activity"/>
    <property type="evidence" value="ECO:0007669"/>
    <property type="project" value="UniProtKB-KW"/>
</dbReference>
<keyword evidence="2" id="KW-0378">Hydrolase</keyword>
<sequence>MKRSGALVDYASSEDDEEQAPVVQPAAKKRKLPALASNLVVPAPVDNPALHQGRIRSSPHVEGQFAAYVYVPVQMPRGSALRTLLDNALRHGKEAVPILHAIGDAEQGSDERELHVSLTRPVYLRAHQREEFRTAVRSVSRKHTAFPASFANFAELTNDERTRTFLTMEVGAGHRELEALCSALAPTLRTYRQKEFYDKPRFHASIAWALLAQTGPAVPKSAPPPTDSDADDHSHPPQEAPSSVANGVRQEGSTVLLSATPDGFPTIPCFPKDLISSLEEEFGSSLRSRHVGAFDAEYVCIKIGKDVYKFRLQSESSL</sequence>
<evidence type="ECO:0000256" key="7">
    <source>
        <dbReference type="SAM" id="MobiDB-lite"/>
    </source>
</evidence>
<evidence type="ECO:0000256" key="6">
    <source>
        <dbReference type="ARBA" id="ARBA00030030"/>
    </source>
</evidence>
<comment type="caution">
    <text evidence="8">The sequence shown here is derived from an EMBL/GenBank/DDBJ whole genome shotgun (WGS) entry which is preliminary data.</text>
</comment>
<accession>A0A9P3GDH6</accession>
<keyword evidence="4" id="KW-0539">Nucleus</keyword>
<gene>
    <name evidence="8" type="ORF">PsYK624_079660</name>
</gene>
<dbReference type="AlphaFoldDB" id="A0A9P3GDH6"/>
<keyword evidence="3" id="KW-0456">Lyase</keyword>
<evidence type="ECO:0000256" key="3">
    <source>
        <dbReference type="ARBA" id="ARBA00023239"/>
    </source>
</evidence>
<organism evidence="8 9">
    <name type="scientific">Phanerochaete sordida</name>
    <dbReference type="NCBI Taxonomy" id="48140"/>
    <lineage>
        <taxon>Eukaryota</taxon>
        <taxon>Fungi</taxon>
        <taxon>Dikarya</taxon>
        <taxon>Basidiomycota</taxon>
        <taxon>Agaricomycotina</taxon>
        <taxon>Agaricomycetes</taxon>
        <taxon>Polyporales</taxon>
        <taxon>Phanerochaetaceae</taxon>
        <taxon>Phanerochaete</taxon>
    </lineage>
</organism>
<dbReference type="Proteomes" id="UP000703269">
    <property type="component" value="Unassembled WGS sequence"/>
</dbReference>
<keyword evidence="1" id="KW-0540">Nuclease</keyword>
<evidence type="ECO:0000256" key="4">
    <source>
        <dbReference type="ARBA" id="ARBA00023242"/>
    </source>
</evidence>
<dbReference type="Pfam" id="PF09749">
    <property type="entry name" value="HVSL"/>
    <property type="match status" value="1"/>
</dbReference>
<reference evidence="8 9" key="1">
    <citation type="submission" date="2021-08" db="EMBL/GenBank/DDBJ databases">
        <title>Draft Genome Sequence of Phanerochaete sordida strain YK-624.</title>
        <authorList>
            <person name="Mori T."/>
            <person name="Dohra H."/>
            <person name="Suzuki T."/>
            <person name="Kawagishi H."/>
            <person name="Hirai H."/>
        </authorList>
    </citation>
    <scope>NUCLEOTIDE SEQUENCE [LARGE SCALE GENOMIC DNA]</scope>
    <source>
        <strain evidence="8 9">YK-624</strain>
    </source>
</reference>
<dbReference type="OrthoDB" id="49151at2759"/>
<dbReference type="PANTHER" id="PTHR13522:SF3">
    <property type="entry name" value="U6 SNRNA PHOSPHODIESTERASE 1"/>
    <property type="match status" value="1"/>
</dbReference>
<evidence type="ECO:0000313" key="8">
    <source>
        <dbReference type="EMBL" id="GJE91815.1"/>
    </source>
</evidence>
<dbReference type="Gene3D" id="3.90.1140.10">
    <property type="entry name" value="Cyclic phosphodiesterase"/>
    <property type="match status" value="1"/>
</dbReference>
<evidence type="ECO:0000256" key="5">
    <source>
        <dbReference type="ARBA" id="ARBA00029543"/>
    </source>
</evidence>
<dbReference type="GO" id="GO:0005634">
    <property type="term" value="C:nucleus"/>
    <property type="evidence" value="ECO:0007669"/>
    <property type="project" value="TreeGrafter"/>
</dbReference>
<protein>
    <recommendedName>
        <fullName evidence="5">U6 snRNA phosphodiesterase 1</fullName>
    </recommendedName>
    <alternativeName>
        <fullName evidence="6">3'-5' RNA exonuclease USB1</fullName>
    </alternativeName>
</protein>
<evidence type="ECO:0000313" key="9">
    <source>
        <dbReference type="Proteomes" id="UP000703269"/>
    </source>
</evidence>